<feature type="non-terminal residue" evidence="2">
    <location>
        <position position="139"/>
    </location>
</feature>
<keyword evidence="3" id="KW-1185">Reference proteome</keyword>
<comment type="caution">
    <text evidence="2">The sequence shown here is derived from an EMBL/GenBank/DDBJ whole genome shotgun (WGS) entry which is preliminary data.</text>
</comment>
<gene>
    <name evidence="2" type="ORF">GBAR_LOCUS9877</name>
</gene>
<evidence type="ECO:0000313" key="3">
    <source>
        <dbReference type="Proteomes" id="UP001174909"/>
    </source>
</evidence>
<organism evidence="2 3">
    <name type="scientific">Geodia barretti</name>
    <name type="common">Barrett's horny sponge</name>
    <dbReference type="NCBI Taxonomy" id="519541"/>
    <lineage>
        <taxon>Eukaryota</taxon>
        <taxon>Metazoa</taxon>
        <taxon>Porifera</taxon>
        <taxon>Demospongiae</taxon>
        <taxon>Heteroscleromorpha</taxon>
        <taxon>Tetractinellida</taxon>
        <taxon>Astrophorina</taxon>
        <taxon>Geodiidae</taxon>
        <taxon>Geodia</taxon>
    </lineage>
</organism>
<dbReference type="InterPro" id="IPR019564">
    <property type="entry name" value="Sam37/metaxin_N"/>
</dbReference>
<dbReference type="Pfam" id="PF10568">
    <property type="entry name" value="Tom37"/>
    <property type="match status" value="1"/>
</dbReference>
<accession>A0AA35RQT8</accession>
<dbReference type="Proteomes" id="UP001174909">
    <property type="component" value="Unassembled WGS sequence"/>
</dbReference>
<dbReference type="CDD" id="cd03054">
    <property type="entry name" value="GST_N_Metaxin"/>
    <property type="match status" value="1"/>
</dbReference>
<protein>
    <submittedName>
        <fullName evidence="2">Metaxin-1</fullName>
    </submittedName>
</protein>
<feature type="domain" description="Mitochondrial outer membrane transport complex Sam37/metaxin N-terminal" evidence="1">
    <location>
        <begin position="35"/>
        <end position="138"/>
    </location>
</feature>
<evidence type="ECO:0000259" key="1">
    <source>
        <dbReference type="Pfam" id="PF10568"/>
    </source>
</evidence>
<dbReference type="AlphaFoldDB" id="A0AA35RQT8"/>
<proteinExistence type="predicted"/>
<reference evidence="2" key="1">
    <citation type="submission" date="2023-03" db="EMBL/GenBank/DDBJ databases">
        <authorList>
            <person name="Steffen K."/>
            <person name="Cardenas P."/>
        </authorList>
    </citation>
    <scope>NUCLEOTIDE SEQUENCE</scope>
</reference>
<dbReference type="EMBL" id="CASHTH010001490">
    <property type="protein sequence ID" value="CAI8016020.1"/>
    <property type="molecule type" value="Genomic_DNA"/>
</dbReference>
<name>A0AA35RQT8_GEOBA</name>
<sequence length="139" mass="15250">MCCSMSRQRRASQRGRAQLTLVPGDEYLESVEAQSLQVLTYCKLARLPVEVHTACLPWKSPSWKYPVMKLGNKTVSGSVEDIISAVKQTVRAAVLAPVTCTLPSLPWQGFNIDRSLDDAAMAETAAYSGLLTHRLLPAM</sequence>
<dbReference type="GO" id="GO:0001401">
    <property type="term" value="C:SAM complex"/>
    <property type="evidence" value="ECO:0007669"/>
    <property type="project" value="InterPro"/>
</dbReference>
<evidence type="ECO:0000313" key="2">
    <source>
        <dbReference type="EMBL" id="CAI8016020.1"/>
    </source>
</evidence>